<comment type="caution">
    <text evidence="1">The sequence shown here is derived from an EMBL/GenBank/DDBJ whole genome shotgun (WGS) entry which is preliminary data.</text>
</comment>
<sequence length="75" mass="8392">MSSSHREDASTAACVVLLTWCPKSPKVVVGSTVRRIMPSGPRSRINMMGELLLQHELLCAVRRVGSRFRAYVNFM</sequence>
<reference evidence="1 2" key="1">
    <citation type="submission" date="2018-01" db="EMBL/GenBank/DDBJ databases">
        <title>Genome characterization of the sugarcane-associated fungus Trichoderma ghanense CCMA-1212 and their application in lignocelulose bioconversion.</title>
        <authorList>
            <person name="Steindorff A.S."/>
            <person name="Mendes T.D."/>
            <person name="Vilela E.S.D."/>
            <person name="Rodrigues D.S."/>
            <person name="Formighieri E.F."/>
            <person name="Melo I.S."/>
            <person name="Favaro L.C.L."/>
        </authorList>
    </citation>
    <scope>NUCLEOTIDE SEQUENCE [LARGE SCALE GENOMIC DNA]</scope>
    <source>
        <strain evidence="1 2">CCMA-1212</strain>
    </source>
</reference>
<evidence type="ECO:0000313" key="1">
    <source>
        <dbReference type="EMBL" id="TFB03823.1"/>
    </source>
</evidence>
<keyword evidence="2" id="KW-1185">Reference proteome</keyword>
<gene>
    <name evidence="1" type="ORF">CCMA1212_003604</name>
</gene>
<dbReference type="EMBL" id="PPTA01000004">
    <property type="protein sequence ID" value="TFB03823.1"/>
    <property type="molecule type" value="Genomic_DNA"/>
</dbReference>
<proteinExistence type="predicted"/>
<dbReference type="GeneID" id="300575395"/>
<dbReference type="RefSeq" id="XP_073560024.1">
    <property type="nucleotide sequence ID" value="XM_073700945.1"/>
</dbReference>
<evidence type="ECO:0008006" key="3">
    <source>
        <dbReference type="Google" id="ProtNLM"/>
    </source>
</evidence>
<protein>
    <recommendedName>
        <fullName evidence="3">Secreted protein</fullName>
    </recommendedName>
</protein>
<evidence type="ECO:0000313" key="2">
    <source>
        <dbReference type="Proteomes" id="UP001642720"/>
    </source>
</evidence>
<accession>A0ABY2HA83</accession>
<organism evidence="1 2">
    <name type="scientific">Trichoderma ghanense</name>
    <dbReference type="NCBI Taxonomy" id="65468"/>
    <lineage>
        <taxon>Eukaryota</taxon>
        <taxon>Fungi</taxon>
        <taxon>Dikarya</taxon>
        <taxon>Ascomycota</taxon>
        <taxon>Pezizomycotina</taxon>
        <taxon>Sordariomycetes</taxon>
        <taxon>Hypocreomycetidae</taxon>
        <taxon>Hypocreales</taxon>
        <taxon>Hypocreaceae</taxon>
        <taxon>Trichoderma</taxon>
    </lineage>
</organism>
<dbReference type="Proteomes" id="UP001642720">
    <property type="component" value="Unassembled WGS sequence"/>
</dbReference>
<name>A0ABY2HA83_9HYPO</name>